<sequence length="184" mass="19326">MTYSSAPADSSCITQAEFTRQSISTPDRRGTQGTGVLSVLLLCVGLSLPTHPSLDGVTVTLYSAPHSSASRRQPAFVLLQLCRRPAASVADTVYTTPATPSFQVTDATPVVQLTVGRKVGRGQGAERKRRRGGRINTSNVDLVLLSTEQTRHLAGGTVGVTRPLAATCVRGHRHVGGGALRGLP</sequence>
<gene>
    <name evidence="1" type="ORF">EYF80_041552</name>
</gene>
<evidence type="ECO:0000313" key="1">
    <source>
        <dbReference type="EMBL" id="TNN48238.1"/>
    </source>
</evidence>
<organism evidence="1 2">
    <name type="scientific">Liparis tanakae</name>
    <name type="common">Tanaka's snailfish</name>
    <dbReference type="NCBI Taxonomy" id="230148"/>
    <lineage>
        <taxon>Eukaryota</taxon>
        <taxon>Metazoa</taxon>
        <taxon>Chordata</taxon>
        <taxon>Craniata</taxon>
        <taxon>Vertebrata</taxon>
        <taxon>Euteleostomi</taxon>
        <taxon>Actinopterygii</taxon>
        <taxon>Neopterygii</taxon>
        <taxon>Teleostei</taxon>
        <taxon>Neoteleostei</taxon>
        <taxon>Acanthomorphata</taxon>
        <taxon>Eupercaria</taxon>
        <taxon>Perciformes</taxon>
        <taxon>Cottioidei</taxon>
        <taxon>Cottales</taxon>
        <taxon>Liparidae</taxon>
        <taxon>Liparis</taxon>
    </lineage>
</organism>
<dbReference type="AlphaFoldDB" id="A0A4Z2G3X9"/>
<dbReference type="Proteomes" id="UP000314294">
    <property type="component" value="Unassembled WGS sequence"/>
</dbReference>
<accession>A0A4Z2G3X9</accession>
<evidence type="ECO:0000313" key="2">
    <source>
        <dbReference type="Proteomes" id="UP000314294"/>
    </source>
</evidence>
<comment type="caution">
    <text evidence="1">The sequence shown here is derived from an EMBL/GenBank/DDBJ whole genome shotgun (WGS) entry which is preliminary data.</text>
</comment>
<reference evidence="1 2" key="1">
    <citation type="submission" date="2019-03" db="EMBL/GenBank/DDBJ databases">
        <title>First draft genome of Liparis tanakae, snailfish: a comprehensive survey of snailfish specific genes.</title>
        <authorList>
            <person name="Kim W."/>
            <person name="Song I."/>
            <person name="Jeong J.-H."/>
            <person name="Kim D."/>
            <person name="Kim S."/>
            <person name="Ryu S."/>
            <person name="Song J.Y."/>
            <person name="Lee S.K."/>
        </authorList>
    </citation>
    <scope>NUCLEOTIDE SEQUENCE [LARGE SCALE GENOMIC DNA]</scope>
    <source>
        <tissue evidence="1">Muscle</tissue>
    </source>
</reference>
<proteinExistence type="predicted"/>
<dbReference type="EMBL" id="SRLO01000705">
    <property type="protein sequence ID" value="TNN48238.1"/>
    <property type="molecule type" value="Genomic_DNA"/>
</dbReference>
<protein>
    <submittedName>
        <fullName evidence="1">Uncharacterized protein</fullName>
    </submittedName>
</protein>
<name>A0A4Z2G3X9_9TELE</name>
<keyword evidence="2" id="KW-1185">Reference proteome</keyword>